<dbReference type="RefSeq" id="WP_154758222.1">
    <property type="nucleotide sequence ID" value="NZ_WMBA01000029.1"/>
</dbReference>
<evidence type="ECO:0000256" key="4">
    <source>
        <dbReference type="ARBA" id="ARBA00022989"/>
    </source>
</evidence>
<evidence type="ECO:0000313" key="9">
    <source>
        <dbReference type="Proteomes" id="UP000440096"/>
    </source>
</evidence>
<feature type="transmembrane region" description="Helical" evidence="6">
    <location>
        <begin position="129"/>
        <end position="151"/>
    </location>
</feature>
<keyword evidence="5 6" id="KW-0472">Membrane</keyword>
<comment type="caution">
    <text evidence="8">The sequence shown here is derived from an EMBL/GenBank/DDBJ whole genome shotgun (WGS) entry which is preliminary data.</text>
</comment>
<dbReference type="Proteomes" id="UP000440096">
    <property type="component" value="Unassembled WGS sequence"/>
</dbReference>
<dbReference type="InterPro" id="IPR050189">
    <property type="entry name" value="MFS_Efflux_Transporters"/>
</dbReference>
<evidence type="ECO:0000313" key="8">
    <source>
        <dbReference type="EMBL" id="MTD56043.1"/>
    </source>
</evidence>
<comment type="subcellular location">
    <subcellularLocation>
        <location evidence="1">Cell membrane</location>
        <topology evidence="1">Multi-pass membrane protein</topology>
    </subcellularLocation>
</comment>
<dbReference type="CDD" id="cd17324">
    <property type="entry name" value="MFS_NepI_like"/>
    <property type="match status" value="1"/>
</dbReference>
<dbReference type="AlphaFoldDB" id="A0A6N7Z2S6"/>
<dbReference type="GO" id="GO:0005886">
    <property type="term" value="C:plasma membrane"/>
    <property type="evidence" value="ECO:0007669"/>
    <property type="project" value="UniProtKB-SubCell"/>
</dbReference>
<keyword evidence="3 6" id="KW-0812">Transmembrane</keyword>
<proteinExistence type="predicted"/>
<evidence type="ECO:0000256" key="6">
    <source>
        <dbReference type="SAM" id="Phobius"/>
    </source>
</evidence>
<dbReference type="InterPro" id="IPR036259">
    <property type="entry name" value="MFS_trans_sf"/>
</dbReference>
<dbReference type="InterPro" id="IPR020846">
    <property type="entry name" value="MFS_dom"/>
</dbReference>
<feature type="transmembrane region" description="Helical" evidence="6">
    <location>
        <begin position="40"/>
        <end position="59"/>
    </location>
</feature>
<dbReference type="Pfam" id="PF07690">
    <property type="entry name" value="MFS_1"/>
    <property type="match status" value="1"/>
</dbReference>
<evidence type="ECO:0000256" key="1">
    <source>
        <dbReference type="ARBA" id="ARBA00004651"/>
    </source>
</evidence>
<dbReference type="InterPro" id="IPR011701">
    <property type="entry name" value="MFS"/>
</dbReference>
<feature type="transmembrane region" description="Helical" evidence="6">
    <location>
        <begin position="237"/>
        <end position="255"/>
    </location>
</feature>
<reference evidence="8 9" key="1">
    <citation type="submission" date="2019-11" db="EMBL/GenBank/DDBJ databases">
        <title>Draft genome of Amycolatopsis RM579.</title>
        <authorList>
            <person name="Duangmal K."/>
            <person name="Mingma R."/>
        </authorList>
    </citation>
    <scope>NUCLEOTIDE SEQUENCE [LARGE SCALE GENOMIC DNA]</scope>
    <source>
        <strain evidence="8 9">RM579</strain>
    </source>
</reference>
<dbReference type="GO" id="GO:0022857">
    <property type="term" value="F:transmembrane transporter activity"/>
    <property type="evidence" value="ECO:0007669"/>
    <property type="project" value="InterPro"/>
</dbReference>
<gene>
    <name evidence="8" type="ORF">GKO32_18975</name>
</gene>
<organism evidence="8 9">
    <name type="scientific">Amycolatopsis pithecellobii</name>
    <dbReference type="NCBI Taxonomy" id="664692"/>
    <lineage>
        <taxon>Bacteria</taxon>
        <taxon>Bacillati</taxon>
        <taxon>Actinomycetota</taxon>
        <taxon>Actinomycetes</taxon>
        <taxon>Pseudonocardiales</taxon>
        <taxon>Pseudonocardiaceae</taxon>
        <taxon>Amycolatopsis</taxon>
    </lineage>
</organism>
<feature type="transmembrane region" description="Helical" evidence="6">
    <location>
        <begin position="96"/>
        <end position="117"/>
    </location>
</feature>
<feature type="transmembrane region" description="Helical" evidence="6">
    <location>
        <begin position="267"/>
        <end position="287"/>
    </location>
</feature>
<feature type="transmembrane region" description="Helical" evidence="6">
    <location>
        <begin position="356"/>
        <end position="374"/>
    </location>
</feature>
<dbReference type="Gene3D" id="1.20.1250.20">
    <property type="entry name" value="MFS general substrate transporter like domains"/>
    <property type="match status" value="1"/>
</dbReference>
<dbReference type="PANTHER" id="PTHR43124">
    <property type="entry name" value="PURINE EFFLUX PUMP PBUE"/>
    <property type="match status" value="1"/>
</dbReference>
<feature type="transmembrane region" description="Helical" evidence="6">
    <location>
        <begin position="200"/>
        <end position="222"/>
    </location>
</feature>
<feature type="transmembrane region" description="Helical" evidence="6">
    <location>
        <begin position="333"/>
        <end position="350"/>
    </location>
</feature>
<keyword evidence="9" id="KW-1185">Reference proteome</keyword>
<keyword evidence="4 6" id="KW-1133">Transmembrane helix</keyword>
<dbReference type="SUPFAM" id="SSF103473">
    <property type="entry name" value="MFS general substrate transporter"/>
    <property type="match status" value="1"/>
</dbReference>
<evidence type="ECO:0000256" key="3">
    <source>
        <dbReference type="ARBA" id="ARBA00022692"/>
    </source>
</evidence>
<dbReference type="OrthoDB" id="9814237at2"/>
<keyword evidence="2" id="KW-1003">Cell membrane</keyword>
<dbReference type="EMBL" id="WMBA01000029">
    <property type="protein sequence ID" value="MTD56043.1"/>
    <property type="molecule type" value="Genomic_DNA"/>
</dbReference>
<sequence>MVNPRVHILAFGTFTVGTEGYVIAGLLPEVARDLHTTVAVGGQLVTVFALAYALGGPPLIARFRRVRPRRLLVGAALGFAVANVLAACAPDLGTLIAARVVAAAGAALFMAPAAAFSAALSKPEDLPRAIALTATGNALALTAGAPIGTVIGSAFGWRAAFVFVAVLAVAAAVLVRLLLPDVPPAAGGAGDRAELLRSPAVRWGFITTFGLLLATYTLYTYLAPVTAAATGRGSDTVASLMAVFGIGGLAGGRLVGRLLARHDLGRVLRIGLLSVAAMMIVIAVLTATGPGETVHLVVLFPAVLLLGTAFWCAGISQQTRFALLAPTQRSAALSLHFSAQFLGVAAAGALGGLTLAATSATGTVVTAAVIALLAQVGVRRLPSRAAEEPQDERS</sequence>
<evidence type="ECO:0000256" key="2">
    <source>
        <dbReference type="ARBA" id="ARBA00022475"/>
    </source>
</evidence>
<evidence type="ECO:0000256" key="5">
    <source>
        <dbReference type="ARBA" id="ARBA00023136"/>
    </source>
</evidence>
<accession>A0A6N7Z2S6</accession>
<name>A0A6N7Z2S6_9PSEU</name>
<feature type="domain" description="Major facilitator superfamily (MFS) profile" evidence="7">
    <location>
        <begin position="5"/>
        <end position="386"/>
    </location>
</feature>
<feature type="transmembrane region" description="Helical" evidence="6">
    <location>
        <begin position="157"/>
        <end position="179"/>
    </location>
</feature>
<feature type="transmembrane region" description="Helical" evidence="6">
    <location>
        <begin position="71"/>
        <end position="90"/>
    </location>
</feature>
<protein>
    <submittedName>
        <fullName evidence="8">MFS transporter</fullName>
    </submittedName>
</protein>
<dbReference type="PANTHER" id="PTHR43124:SF10">
    <property type="entry name" value="PURINE EFFLUX PUMP PBUE"/>
    <property type="match status" value="1"/>
</dbReference>
<evidence type="ECO:0000259" key="7">
    <source>
        <dbReference type="PROSITE" id="PS50850"/>
    </source>
</evidence>
<dbReference type="PROSITE" id="PS50850">
    <property type="entry name" value="MFS"/>
    <property type="match status" value="1"/>
</dbReference>
<feature type="transmembrane region" description="Helical" evidence="6">
    <location>
        <begin position="293"/>
        <end position="313"/>
    </location>
</feature>